<feature type="compositionally biased region" description="Basic and acidic residues" evidence="1">
    <location>
        <begin position="76"/>
        <end position="102"/>
    </location>
</feature>
<feature type="region of interest" description="Disordered" evidence="1">
    <location>
        <begin position="70"/>
        <end position="102"/>
    </location>
</feature>
<proteinExistence type="predicted"/>
<gene>
    <name evidence="2" type="ORF">I5731_03410</name>
</gene>
<comment type="caution">
    <text evidence="2">The sequence shown here is derived from an EMBL/GenBank/DDBJ whole genome shotgun (WGS) entry which is preliminary data.</text>
</comment>
<dbReference type="Gene3D" id="3.30.160.170">
    <property type="entry name" value="FlaG-like"/>
    <property type="match status" value="1"/>
</dbReference>
<evidence type="ECO:0000256" key="1">
    <source>
        <dbReference type="SAM" id="MobiDB-lite"/>
    </source>
</evidence>
<name>A0A931MYM0_9HYPH</name>
<protein>
    <recommendedName>
        <fullName evidence="4">Flagellar protein FlaG</fullName>
    </recommendedName>
</protein>
<evidence type="ECO:0000313" key="2">
    <source>
        <dbReference type="EMBL" id="MBH0236861.1"/>
    </source>
</evidence>
<organism evidence="2 3">
    <name type="scientific">Methylobrevis albus</name>
    <dbReference type="NCBI Taxonomy" id="2793297"/>
    <lineage>
        <taxon>Bacteria</taxon>
        <taxon>Pseudomonadati</taxon>
        <taxon>Pseudomonadota</taxon>
        <taxon>Alphaproteobacteria</taxon>
        <taxon>Hyphomicrobiales</taxon>
        <taxon>Pleomorphomonadaceae</taxon>
        <taxon>Methylobrevis</taxon>
    </lineage>
</organism>
<feature type="region of interest" description="Disordered" evidence="1">
    <location>
        <begin position="1"/>
        <end position="45"/>
    </location>
</feature>
<dbReference type="EMBL" id="JADZLT010000040">
    <property type="protein sequence ID" value="MBH0236861.1"/>
    <property type="molecule type" value="Genomic_DNA"/>
</dbReference>
<dbReference type="AlphaFoldDB" id="A0A931MYM0"/>
<evidence type="ECO:0000313" key="3">
    <source>
        <dbReference type="Proteomes" id="UP000631694"/>
    </source>
</evidence>
<accession>A0A931MYM0</accession>
<reference evidence="2" key="1">
    <citation type="submission" date="2020-12" db="EMBL/GenBank/DDBJ databases">
        <title>Methylobrevis albus sp. nov., isolated from fresh water lack sediment.</title>
        <authorList>
            <person name="Zou Q."/>
        </authorList>
    </citation>
    <scope>NUCLEOTIDE SEQUENCE</scope>
    <source>
        <strain evidence="2">L22</strain>
    </source>
</reference>
<dbReference type="Proteomes" id="UP000631694">
    <property type="component" value="Unassembled WGS sequence"/>
</dbReference>
<dbReference type="RefSeq" id="WP_197309956.1">
    <property type="nucleotide sequence ID" value="NZ_JADZLT010000040.1"/>
</dbReference>
<keyword evidence="3" id="KW-1185">Reference proteome</keyword>
<evidence type="ECO:0008006" key="4">
    <source>
        <dbReference type="Google" id="ProtNLM"/>
    </source>
</evidence>
<dbReference type="InterPro" id="IPR035924">
    <property type="entry name" value="FlaG-like_sf"/>
</dbReference>
<dbReference type="SUPFAM" id="SSF160214">
    <property type="entry name" value="FlaG-like"/>
    <property type="match status" value="1"/>
</dbReference>
<sequence>MDFGLVRPVIAGVTAPTPRPPETGRTESPTELAGPAVVTDVNASDRAVTDYRNRLNGTDPAAFAAERQVSFQASEADEKPPETAGDPSRRERVEDRTERDERTEDLVFKRVDVETGDVIKQVPEEVLIKIRATMRAFGEVAAPGRSPVYDLTA</sequence>